<gene>
    <name evidence="1" type="ORF">PDLMKLCO_00006</name>
</gene>
<dbReference type="EMBL" id="MN648051">
    <property type="protein sequence ID" value="QGQ59726.1"/>
    <property type="molecule type" value="Genomic_DNA"/>
</dbReference>
<protein>
    <submittedName>
        <fullName evidence="1">Uncharacterized protein</fullName>
    </submittedName>
</protein>
<dbReference type="Proteomes" id="UP000424348">
    <property type="component" value="Genome"/>
</dbReference>
<organismHost>
    <name type="scientific">Heliosciurus ruwenzorii</name>
    <name type="common">Ruwenzori sun squirrel</name>
    <dbReference type="NCBI Taxonomy" id="226685"/>
</organismHost>
<organismHost>
    <name type="scientific">Cynomys leucurus</name>
    <name type="common">White-tailed prairie dog</name>
    <dbReference type="NCBI Taxonomy" id="99825"/>
</organismHost>
<evidence type="ECO:0000313" key="1">
    <source>
        <dbReference type="EMBL" id="QGQ59726.1"/>
    </source>
</evidence>
<organism evidence="1 2">
    <name type="scientific">Monkeypox virus</name>
    <name type="common">MPXV</name>
    <dbReference type="NCBI Taxonomy" id="10244"/>
    <lineage>
        <taxon>Viruses</taxon>
        <taxon>Varidnaviria</taxon>
        <taxon>Bamfordvirae</taxon>
        <taxon>Nucleocytoviricota</taxon>
        <taxon>Pokkesviricetes</taxon>
        <taxon>Chitovirales</taxon>
        <taxon>Poxviridae</taxon>
        <taxon>Chordopoxvirinae</taxon>
        <taxon>Orthopoxvirus</taxon>
        <taxon>Orthopoxvirus monkeypox</taxon>
    </lineage>
</organism>
<organismHost>
    <name type="scientific">Homo sapiens</name>
    <name type="common">Human</name>
    <dbReference type="NCBI Taxonomy" id="9606"/>
</organismHost>
<organismHost>
    <name type="scientific">Cynomys mexicanus</name>
    <name type="common">Mexican prairie dog</name>
    <dbReference type="NCBI Taxonomy" id="99826"/>
</organismHost>
<sequence length="43" mass="5177">MILSINLLTVPFSHTINYDDQTYDNDIKSLLEVTTRFHRHYHN</sequence>
<organismHost>
    <name type="scientific">Gliridae</name>
    <name type="common">dormice</name>
    <dbReference type="NCBI Taxonomy" id="30650"/>
</organismHost>
<reference evidence="1 2" key="1">
    <citation type="submission" date="2019-11" db="EMBL/GenBank/DDBJ databases">
        <authorList>
            <person name="Cohen Gihon I."/>
            <person name="Israeli O."/>
            <person name="Shifman O."/>
            <person name="Erez N."/>
            <person name="Melamed S."/>
            <person name="Paran N."/>
            <person name="Beth-Din A."/>
            <person name="Zvi A."/>
        </authorList>
    </citation>
    <scope>NUCLEOTIDE SEQUENCE [LARGE SCALE GENOMIC DNA]</scope>
    <source>
        <strain evidence="1 2">Israel_2018</strain>
    </source>
</reference>
<name>A0A650BTW0_MONPV</name>
<organismHost>
    <name type="scientific">Cynomys ludovicianus</name>
    <name type="common">Black-tailed prairie dog</name>
    <dbReference type="NCBI Taxonomy" id="45480"/>
</organismHost>
<accession>A0A650BTW0</accession>
<organismHost>
    <name type="scientific">Cynomys parvidens</name>
    <name type="common">Utah prairie dog</name>
    <dbReference type="NCBI Taxonomy" id="99827"/>
</organismHost>
<organismHost>
    <name type="scientific">Cynomys gunnisoni</name>
    <name type="common">Gunnison's prairie dog</name>
    <name type="synonym">Spermophilus gunnisoni</name>
    <dbReference type="NCBI Taxonomy" id="45479"/>
</organismHost>
<organismHost>
    <name type="scientific">Mus musculus</name>
    <name type="common">Mouse</name>
    <dbReference type="NCBI Taxonomy" id="10090"/>
</organismHost>
<proteinExistence type="predicted"/>
<evidence type="ECO:0000313" key="2">
    <source>
        <dbReference type="Proteomes" id="UP000424348"/>
    </source>
</evidence>